<dbReference type="PANTHER" id="PTHR33204:SF29">
    <property type="entry name" value="TRANSCRIPTIONAL REGULATOR"/>
    <property type="match status" value="1"/>
</dbReference>
<evidence type="ECO:0000256" key="3">
    <source>
        <dbReference type="ARBA" id="ARBA00023163"/>
    </source>
</evidence>
<reference evidence="5 6" key="1">
    <citation type="submission" date="2018-03" db="EMBL/GenBank/DDBJ databases">
        <title>Adhaeribacter sp. HMF7605 Genome sequencing and assembly.</title>
        <authorList>
            <person name="Kang H."/>
            <person name="Kang J."/>
            <person name="Cha I."/>
            <person name="Kim H."/>
            <person name="Joh K."/>
        </authorList>
    </citation>
    <scope>NUCLEOTIDE SEQUENCE [LARGE SCALE GENOMIC DNA]</scope>
    <source>
        <strain evidence="5 6">HMF7605</strain>
    </source>
</reference>
<dbReference type="SUPFAM" id="SSF46785">
    <property type="entry name" value="Winged helix' DNA-binding domain"/>
    <property type="match status" value="1"/>
</dbReference>
<dbReference type="GO" id="GO:0003677">
    <property type="term" value="F:DNA binding"/>
    <property type="evidence" value="ECO:0007669"/>
    <property type="project" value="UniProtKB-KW"/>
</dbReference>
<protein>
    <submittedName>
        <fullName evidence="5">Transcriptional regulator</fullName>
    </submittedName>
</protein>
<dbReference type="InterPro" id="IPR002577">
    <property type="entry name" value="HTH_HxlR"/>
</dbReference>
<dbReference type="Pfam" id="PF01638">
    <property type="entry name" value="HxlR"/>
    <property type="match status" value="1"/>
</dbReference>
<evidence type="ECO:0000256" key="1">
    <source>
        <dbReference type="ARBA" id="ARBA00023015"/>
    </source>
</evidence>
<gene>
    <name evidence="5" type="ORF">AHMF7605_10755</name>
</gene>
<dbReference type="EMBL" id="PYFT01000001">
    <property type="protein sequence ID" value="PSR53964.1"/>
    <property type="molecule type" value="Genomic_DNA"/>
</dbReference>
<dbReference type="Gene3D" id="1.10.10.10">
    <property type="entry name" value="Winged helix-like DNA-binding domain superfamily/Winged helix DNA-binding domain"/>
    <property type="match status" value="1"/>
</dbReference>
<dbReference type="AlphaFoldDB" id="A0A2T2YEM8"/>
<evidence type="ECO:0000313" key="5">
    <source>
        <dbReference type="EMBL" id="PSR53964.1"/>
    </source>
</evidence>
<keyword evidence="6" id="KW-1185">Reference proteome</keyword>
<keyword evidence="3" id="KW-0804">Transcription</keyword>
<keyword evidence="1" id="KW-0805">Transcription regulation</keyword>
<feature type="domain" description="HTH hxlR-type" evidence="4">
    <location>
        <begin position="21"/>
        <end position="119"/>
    </location>
</feature>
<dbReference type="InterPro" id="IPR036388">
    <property type="entry name" value="WH-like_DNA-bd_sf"/>
</dbReference>
<dbReference type="Proteomes" id="UP000240357">
    <property type="component" value="Unassembled WGS sequence"/>
</dbReference>
<comment type="caution">
    <text evidence="5">The sequence shown here is derived from an EMBL/GenBank/DDBJ whole genome shotgun (WGS) entry which is preliminary data.</text>
</comment>
<dbReference type="PROSITE" id="PS51118">
    <property type="entry name" value="HTH_HXLR"/>
    <property type="match status" value="1"/>
</dbReference>
<dbReference type="PANTHER" id="PTHR33204">
    <property type="entry name" value="TRANSCRIPTIONAL REGULATOR, MARR FAMILY"/>
    <property type="match status" value="1"/>
</dbReference>
<dbReference type="InterPro" id="IPR036390">
    <property type="entry name" value="WH_DNA-bd_sf"/>
</dbReference>
<sequence length="122" mass="13692">MTKVKEASTNHSNKTTALYDCPVTFTLSKIGGRWKPLIIYNLLPGPRRYSELKKLIPAITEKMLIQHLKELEVDQLVFRKALAVVPPHVEYSLTPSGQELGPVLQEMAGWGFKYREPGNATG</sequence>
<name>A0A2T2YEM8_9BACT</name>
<keyword evidence="2" id="KW-0238">DNA-binding</keyword>
<evidence type="ECO:0000256" key="2">
    <source>
        <dbReference type="ARBA" id="ARBA00023125"/>
    </source>
</evidence>
<evidence type="ECO:0000313" key="6">
    <source>
        <dbReference type="Proteomes" id="UP000240357"/>
    </source>
</evidence>
<proteinExistence type="predicted"/>
<organism evidence="5 6">
    <name type="scientific">Adhaeribacter arboris</name>
    <dbReference type="NCBI Taxonomy" id="2072846"/>
    <lineage>
        <taxon>Bacteria</taxon>
        <taxon>Pseudomonadati</taxon>
        <taxon>Bacteroidota</taxon>
        <taxon>Cytophagia</taxon>
        <taxon>Cytophagales</taxon>
        <taxon>Hymenobacteraceae</taxon>
        <taxon>Adhaeribacter</taxon>
    </lineage>
</organism>
<evidence type="ECO:0000259" key="4">
    <source>
        <dbReference type="PROSITE" id="PS51118"/>
    </source>
</evidence>
<accession>A0A2T2YEM8</accession>
<dbReference type="RefSeq" id="WP_106929148.1">
    <property type="nucleotide sequence ID" value="NZ_PYFT01000001.1"/>
</dbReference>
<dbReference type="OrthoDB" id="8231503at2"/>